<dbReference type="AlphaFoldDB" id="A0A1S8S4G5"/>
<organism evidence="7 8">
    <name type="scientific">Clostridium beijerinckii</name>
    <name type="common">Clostridium MP</name>
    <dbReference type="NCBI Taxonomy" id="1520"/>
    <lineage>
        <taxon>Bacteria</taxon>
        <taxon>Bacillati</taxon>
        <taxon>Bacillota</taxon>
        <taxon>Clostridia</taxon>
        <taxon>Eubacteriales</taxon>
        <taxon>Clostridiaceae</taxon>
        <taxon>Clostridium</taxon>
    </lineage>
</organism>
<dbReference type="PRINTS" id="PR00260">
    <property type="entry name" value="CHEMTRNSDUCR"/>
</dbReference>
<dbReference type="PANTHER" id="PTHR32089">
    <property type="entry name" value="METHYL-ACCEPTING CHEMOTAXIS PROTEIN MCPB"/>
    <property type="match status" value="1"/>
</dbReference>
<evidence type="ECO:0000256" key="4">
    <source>
        <dbReference type="SAM" id="Phobius"/>
    </source>
</evidence>
<feature type="transmembrane region" description="Helical" evidence="4">
    <location>
        <begin position="12"/>
        <end position="31"/>
    </location>
</feature>
<evidence type="ECO:0000259" key="5">
    <source>
        <dbReference type="PROSITE" id="PS50111"/>
    </source>
</evidence>
<dbReference type="Pfam" id="PF00672">
    <property type="entry name" value="HAMP"/>
    <property type="match status" value="1"/>
</dbReference>
<dbReference type="GO" id="GO:0007165">
    <property type="term" value="P:signal transduction"/>
    <property type="evidence" value="ECO:0007669"/>
    <property type="project" value="UniProtKB-KW"/>
</dbReference>
<feature type="domain" description="Methyl-accepting transducer" evidence="5">
    <location>
        <begin position="276"/>
        <end position="552"/>
    </location>
</feature>
<dbReference type="GO" id="GO:0004888">
    <property type="term" value="F:transmembrane signaling receptor activity"/>
    <property type="evidence" value="ECO:0007669"/>
    <property type="project" value="InterPro"/>
</dbReference>
<feature type="domain" description="HAMP" evidence="6">
    <location>
        <begin position="205"/>
        <end position="257"/>
    </location>
</feature>
<keyword evidence="4" id="KW-1133">Transmembrane helix</keyword>
<evidence type="ECO:0000256" key="2">
    <source>
        <dbReference type="ARBA" id="ARBA00029447"/>
    </source>
</evidence>
<dbReference type="EMBL" id="LZZI01000054">
    <property type="protein sequence ID" value="OOM60262.1"/>
    <property type="molecule type" value="Genomic_DNA"/>
</dbReference>
<dbReference type="Gene3D" id="6.10.340.10">
    <property type="match status" value="1"/>
</dbReference>
<protein>
    <submittedName>
        <fullName evidence="7">Methyl-accepting chemotaxis protein 4</fullName>
    </submittedName>
</protein>
<accession>A0A1S8S4G5</accession>
<dbReference type="SMART" id="SM00283">
    <property type="entry name" value="MA"/>
    <property type="match status" value="1"/>
</dbReference>
<keyword evidence="4" id="KW-0812">Transmembrane</keyword>
<evidence type="ECO:0000313" key="8">
    <source>
        <dbReference type="Proteomes" id="UP000190973"/>
    </source>
</evidence>
<reference evidence="7 8" key="1">
    <citation type="submission" date="2016-05" db="EMBL/GenBank/DDBJ databases">
        <title>Microbial solvent formation.</title>
        <authorList>
            <person name="Poehlein A."/>
            <person name="Montoya Solano J.D."/>
            <person name="Flitsch S."/>
            <person name="Krabben P."/>
            <person name="Duerre P."/>
            <person name="Daniel R."/>
        </authorList>
    </citation>
    <scope>NUCLEOTIDE SEQUENCE [LARGE SCALE GENOMIC DNA]</scope>
    <source>
        <strain evidence="7 8">DSM 53</strain>
    </source>
</reference>
<dbReference type="InterPro" id="IPR004090">
    <property type="entry name" value="Chemotax_Me-accpt_rcpt"/>
</dbReference>
<evidence type="ECO:0000259" key="6">
    <source>
        <dbReference type="PROSITE" id="PS50885"/>
    </source>
</evidence>
<dbReference type="InterPro" id="IPR004089">
    <property type="entry name" value="MCPsignal_dom"/>
</dbReference>
<dbReference type="PANTHER" id="PTHR32089:SF112">
    <property type="entry name" value="LYSOZYME-LIKE PROTEIN-RELATED"/>
    <property type="match status" value="1"/>
</dbReference>
<dbReference type="InterPro" id="IPR003660">
    <property type="entry name" value="HAMP_dom"/>
</dbReference>
<dbReference type="RefSeq" id="WP_077839419.1">
    <property type="nucleotide sequence ID" value="NZ_JABTAE010000001.1"/>
</dbReference>
<dbReference type="CDD" id="cd06225">
    <property type="entry name" value="HAMP"/>
    <property type="match status" value="1"/>
</dbReference>
<dbReference type="Pfam" id="PF00015">
    <property type="entry name" value="MCPsignal"/>
    <property type="match status" value="1"/>
</dbReference>
<evidence type="ECO:0000256" key="1">
    <source>
        <dbReference type="ARBA" id="ARBA00023224"/>
    </source>
</evidence>
<proteinExistence type="inferred from homology"/>
<dbReference type="Gene3D" id="1.10.287.950">
    <property type="entry name" value="Methyl-accepting chemotaxis protein"/>
    <property type="match status" value="1"/>
</dbReference>
<dbReference type="GO" id="GO:0016020">
    <property type="term" value="C:membrane"/>
    <property type="evidence" value="ECO:0007669"/>
    <property type="project" value="InterPro"/>
</dbReference>
<comment type="similarity">
    <text evidence="2">Belongs to the methyl-accepting chemotaxis (MCP) protein family.</text>
</comment>
<feature type="transmembrane region" description="Helical" evidence="4">
    <location>
        <begin position="180"/>
        <end position="203"/>
    </location>
</feature>
<keyword evidence="4" id="KW-0472">Membrane</keyword>
<evidence type="ECO:0000256" key="3">
    <source>
        <dbReference type="PROSITE-ProRule" id="PRU00284"/>
    </source>
</evidence>
<dbReference type="GO" id="GO:0006935">
    <property type="term" value="P:chemotaxis"/>
    <property type="evidence" value="ECO:0007669"/>
    <property type="project" value="InterPro"/>
</dbReference>
<dbReference type="SMART" id="SM00304">
    <property type="entry name" value="HAMP"/>
    <property type="match status" value="1"/>
</dbReference>
<dbReference type="PROSITE" id="PS50885">
    <property type="entry name" value="HAMP"/>
    <property type="match status" value="1"/>
</dbReference>
<gene>
    <name evidence="7" type="primary">mcp4_4</name>
    <name evidence="7" type="ORF">CLBCK_29610</name>
</gene>
<keyword evidence="1 3" id="KW-0807">Transducer</keyword>
<comment type="caution">
    <text evidence="7">The sequence shown here is derived from an EMBL/GenBank/DDBJ whole genome shotgun (WGS) entry which is preliminary data.</text>
</comment>
<dbReference type="Proteomes" id="UP000190973">
    <property type="component" value="Unassembled WGS sequence"/>
</dbReference>
<evidence type="ECO:0000313" key="7">
    <source>
        <dbReference type="EMBL" id="OOM60262.1"/>
    </source>
</evidence>
<sequence>MSKFGKKILGMMLVILSSIAIILVSVNLIMFEKFKKELRQTVTQCISDLTVSIDGDKLEKLIKEQSDDSVEYQDVLKSMSLAKSKSVARNFYTLERVQGTQAKFLVDVSVDASEFLEDYTMDSVMKEAFNDKVIVTNESSTDEYGTFISAYAPIKNSEGKIIAIAGVDVDSSMFEGMRSALLNATILTIVIVSILAFVMIYLYSKKLSNNIVKIQSVLGKMSDGDLTSNINIRTKDEIEDIAISIDKVQNSLKALINDVAIVAKDINSVNDTVNDKVKYLNNDVEEVSAITEEISASIEESAASAEEMSRTSKEIGIIVNSIAEKSQYIEEKSNQISEKAKNIMGTSENNQKETEKVFKETGIKLKQSVEKAKAVEKINVLSESILQITSQINLLALNAAIEAARAGEAGKGFSVVAEEIRRLAEQSNETISKMQNTTSIILSSVEDLTSNSNNMLSFIEKRILKDYETLVNASHEYNNDALYYKEFSSELGIISKELLLSVENILETIENVADASNEGAKGASDIANRVSNITTQSNDVLEEALKAKTSSEKLKQEVFKFKI</sequence>
<name>A0A1S8S4G5_CLOBE</name>
<dbReference type="SUPFAM" id="SSF58104">
    <property type="entry name" value="Methyl-accepting chemotaxis protein (MCP) signaling domain"/>
    <property type="match status" value="1"/>
</dbReference>
<dbReference type="PROSITE" id="PS50111">
    <property type="entry name" value="CHEMOTAXIS_TRANSDUC_2"/>
    <property type="match status" value="1"/>
</dbReference>